<evidence type="ECO:0000256" key="1">
    <source>
        <dbReference type="SAM" id="Phobius"/>
    </source>
</evidence>
<keyword evidence="1" id="KW-1133">Transmembrane helix</keyword>
<dbReference type="KEGG" id="slw:BRW62_04465"/>
<dbReference type="OrthoDB" id="7425566at2"/>
<keyword evidence="1" id="KW-0472">Membrane</keyword>
<evidence type="ECO:0000313" key="3">
    <source>
        <dbReference type="Proteomes" id="UP000231057"/>
    </source>
</evidence>
<reference evidence="3" key="2">
    <citation type="journal article" date="2022" name="Front. Microbiol.">
        <title>Comparative Genomic Analysis Revealed Distinct Molecular Components and Organization of CO2-Concentrating Mechanism in Thermophilic Cyanobacteria.</title>
        <authorList>
            <person name="Tang J."/>
            <person name="Zhou H."/>
            <person name="Yao D."/>
            <person name="Riaz S."/>
            <person name="You D."/>
            <person name="Klepacz-Smolka A."/>
            <person name="Daroch M."/>
        </authorList>
    </citation>
    <scope>NUCLEOTIDE SEQUENCE [LARGE SCALE GENOMIC DNA]</scope>
    <source>
        <strain evidence="3">PCC 6715</strain>
    </source>
</reference>
<gene>
    <name evidence="2" type="ORF">BRW62_04465</name>
</gene>
<feature type="transmembrane region" description="Helical" evidence="1">
    <location>
        <begin position="21"/>
        <end position="38"/>
    </location>
</feature>
<reference evidence="2 3" key="1">
    <citation type="submission" date="2016-11" db="EMBL/GenBank/DDBJ databases">
        <title>Complete genome sequence of thermophilic cyanobacteria strain Synechococcus sp. PCC6715.</title>
        <authorList>
            <person name="Tang J."/>
            <person name="Daroch M."/>
            <person name="Liang Y."/>
            <person name="Jiang D."/>
            <person name="Shah M."/>
        </authorList>
    </citation>
    <scope>NUCLEOTIDE SEQUENCE [LARGE SCALE GENOMIC DNA]</scope>
    <source>
        <strain evidence="2 3">PCC 6715</strain>
    </source>
</reference>
<sequence length="249" mass="26952">MVKFRPDRSLQLPVAPVSSHGGLWLIAAAVATVILWQVPLGNYLLYPFTILATWFHEMGHGLTAILLGGYFRELVIFPNGSGFAHYGGEVLLGRLGHGLVAIGGPLGPAIAGSVLILSSRSPHATSLCLQALGIIIMVSTLLWVRSLFGILVMPLIGLGVLLIAYRGSRWLKDFSIQFLGVQACISTFQQVGYLFTYSVPSGHLSDTGLLQKYLFLPYWLWGAAISFLTVALLVWSLKTAYSSPPSLPQ</sequence>
<keyword evidence="1" id="KW-0812">Transmembrane</keyword>
<feature type="transmembrane region" description="Helical" evidence="1">
    <location>
        <begin position="95"/>
        <end position="117"/>
    </location>
</feature>
<keyword evidence="3" id="KW-1185">Reference proteome</keyword>
<dbReference type="Proteomes" id="UP000231057">
    <property type="component" value="Chromosome"/>
</dbReference>
<dbReference type="InterPro" id="IPR049500">
    <property type="entry name" value="Peptidase_M50B-like"/>
</dbReference>
<feature type="transmembrane region" description="Helical" evidence="1">
    <location>
        <begin position="178"/>
        <end position="198"/>
    </location>
</feature>
<feature type="transmembrane region" description="Helical" evidence="1">
    <location>
        <begin position="218"/>
        <end position="237"/>
    </location>
</feature>
<dbReference type="EMBL" id="CP018092">
    <property type="protein sequence ID" value="ATS18122.1"/>
    <property type="molecule type" value="Genomic_DNA"/>
</dbReference>
<dbReference type="RefSeq" id="WP_099798475.1">
    <property type="nucleotide sequence ID" value="NZ_CP018092.1"/>
</dbReference>
<name>A0A2D2Q0T6_PARLV</name>
<feature type="transmembrane region" description="Helical" evidence="1">
    <location>
        <begin position="124"/>
        <end position="142"/>
    </location>
</feature>
<dbReference type="Pfam" id="PF13398">
    <property type="entry name" value="Peptidase_M50B"/>
    <property type="match status" value="1"/>
</dbReference>
<proteinExistence type="predicted"/>
<accession>A0A2D2Q0T6</accession>
<dbReference type="AlphaFoldDB" id="A0A2D2Q0T6"/>
<feature type="transmembrane region" description="Helical" evidence="1">
    <location>
        <begin position="148"/>
        <end position="166"/>
    </location>
</feature>
<evidence type="ECO:0000313" key="2">
    <source>
        <dbReference type="EMBL" id="ATS18122.1"/>
    </source>
</evidence>
<protein>
    <submittedName>
        <fullName evidence="2">Peptidase M50</fullName>
    </submittedName>
</protein>
<organism evidence="2 3">
    <name type="scientific">Parathermosynechococcus lividus PCC 6715</name>
    <dbReference type="NCBI Taxonomy" id="1917166"/>
    <lineage>
        <taxon>Bacteria</taxon>
        <taxon>Bacillati</taxon>
        <taxon>Cyanobacteriota</taxon>
        <taxon>Cyanophyceae</taxon>
        <taxon>Acaryochloridales</taxon>
        <taxon>Thermosynechococcaceae</taxon>
        <taxon>Parathermosynechococcus</taxon>
    </lineage>
</organism>